<dbReference type="Pfam" id="PF00089">
    <property type="entry name" value="Trypsin"/>
    <property type="match status" value="1"/>
</dbReference>
<keyword evidence="4" id="KW-0720">Serine protease</keyword>
<evidence type="ECO:0000256" key="6">
    <source>
        <dbReference type="SAM" id="SignalP"/>
    </source>
</evidence>
<feature type="chain" id="PRO_5031035539" description="Peptidase S1 domain-containing protein" evidence="6">
    <location>
        <begin position="26"/>
        <end position="240"/>
    </location>
</feature>
<feature type="domain" description="Peptidase S1" evidence="7">
    <location>
        <begin position="35"/>
        <end position="240"/>
    </location>
</feature>
<dbReference type="PROSITE" id="PS50240">
    <property type="entry name" value="TRYPSIN_DOM"/>
    <property type="match status" value="1"/>
</dbReference>
<dbReference type="PROSITE" id="PS00134">
    <property type="entry name" value="TRYPSIN_HIS"/>
    <property type="match status" value="1"/>
</dbReference>
<keyword evidence="5" id="KW-1015">Disulfide bond</keyword>
<evidence type="ECO:0000256" key="3">
    <source>
        <dbReference type="ARBA" id="ARBA00022801"/>
    </source>
</evidence>
<gene>
    <name evidence="8" type="ORF">HERILL_LOCUS9542</name>
</gene>
<dbReference type="SMART" id="SM00020">
    <property type="entry name" value="Tryp_SPc"/>
    <property type="match status" value="1"/>
</dbReference>
<dbReference type="InterPro" id="IPR009003">
    <property type="entry name" value="Peptidase_S1_PA"/>
</dbReference>
<dbReference type="PANTHER" id="PTHR24276">
    <property type="entry name" value="POLYSERASE-RELATED"/>
    <property type="match status" value="1"/>
</dbReference>
<keyword evidence="3" id="KW-0378">Hydrolase</keyword>
<dbReference type="InterPro" id="IPR018114">
    <property type="entry name" value="TRYPSIN_HIS"/>
</dbReference>
<dbReference type="InParanoid" id="A0A7R8YV20"/>
<name>A0A7R8YV20_HERIL</name>
<dbReference type="OrthoDB" id="5597713at2759"/>
<dbReference type="FunFam" id="2.40.10.10:FF:000068">
    <property type="entry name" value="transmembrane protease serine 2"/>
    <property type="match status" value="1"/>
</dbReference>
<dbReference type="InterPro" id="IPR050430">
    <property type="entry name" value="Peptidase_S1"/>
</dbReference>
<dbReference type="Proteomes" id="UP000594454">
    <property type="component" value="Chromosome 4"/>
</dbReference>
<sequence>MRFAIFILCHVYILVSNSCTNVATSKLIPTPHSRISGGSLAGINEFPWHVYILANGDGIASTCGGSILSETWVLTAAHCTHGFLNLDLYFGSTDVYSMPTIISSTYWIEHSQYDPSNYNNDISVVQLESALNYTPGIQPMNLISPSESSNDFVNEVATVLGFGYTSDQNPQESSDLLFTKVLIVPNTDCTARYGADIVTEKTLCAVGNASLDHSICSGDSGGAMDAQLDGHQDMFALVPI</sequence>
<evidence type="ECO:0000313" key="9">
    <source>
        <dbReference type="Proteomes" id="UP000594454"/>
    </source>
</evidence>
<keyword evidence="9" id="KW-1185">Reference proteome</keyword>
<feature type="signal peptide" evidence="6">
    <location>
        <begin position="1"/>
        <end position="25"/>
    </location>
</feature>
<evidence type="ECO:0000256" key="5">
    <source>
        <dbReference type="ARBA" id="ARBA00023157"/>
    </source>
</evidence>
<keyword evidence="6" id="KW-0732">Signal</keyword>
<dbReference type="CDD" id="cd00190">
    <property type="entry name" value="Tryp_SPc"/>
    <property type="match status" value="1"/>
</dbReference>
<dbReference type="InterPro" id="IPR001254">
    <property type="entry name" value="Trypsin_dom"/>
</dbReference>
<dbReference type="GO" id="GO:0006508">
    <property type="term" value="P:proteolysis"/>
    <property type="evidence" value="ECO:0007669"/>
    <property type="project" value="UniProtKB-KW"/>
</dbReference>
<proteinExistence type="inferred from homology"/>
<evidence type="ECO:0000256" key="1">
    <source>
        <dbReference type="ARBA" id="ARBA00007664"/>
    </source>
</evidence>
<dbReference type="AlphaFoldDB" id="A0A7R8YV20"/>
<comment type="similarity">
    <text evidence="1">Belongs to the peptidase S1 family.</text>
</comment>
<keyword evidence="2" id="KW-0645">Protease</keyword>
<dbReference type="PRINTS" id="PR00722">
    <property type="entry name" value="CHYMOTRYPSIN"/>
</dbReference>
<evidence type="ECO:0000259" key="7">
    <source>
        <dbReference type="PROSITE" id="PS50240"/>
    </source>
</evidence>
<dbReference type="Gene3D" id="2.40.10.10">
    <property type="entry name" value="Trypsin-like serine proteases"/>
    <property type="match status" value="1"/>
</dbReference>
<dbReference type="SUPFAM" id="SSF50494">
    <property type="entry name" value="Trypsin-like serine proteases"/>
    <property type="match status" value="1"/>
</dbReference>
<reference evidence="8 9" key="1">
    <citation type="submission" date="2020-11" db="EMBL/GenBank/DDBJ databases">
        <authorList>
            <person name="Wallbank WR R."/>
            <person name="Pardo Diaz C."/>
            <person name="Kozak K."/>
            <person name="Martin S."/>
            <person name="Jiggins C."/>
            <person name="Moest M."/>
            <person name="Warren A I."/>
            <person name="Generalovic N T."/>
            <person name="Byers J.R.P. K."/>
            <person name="Montejo-Kovacevich G."/>
            <person name="Yen C E."/>
        </authorList>
    </citation>
    <scope>NUCLEOTIDE SEQUENCE [LARGE SCALE GENOMIC DNA]</scope>
</reference>
<dbReference type="EMBL" id="LR899012">
    <property type="protein sequence ID" value="CAD7086797.1"/>
    <property type="molecule type" value="Genomic_DNA"/>
</dbReference>
<evidence type="ECO:0000313" key="8">
    <source>
        <dbReference type="EMBL" id="CAD7086797.1"/>
    </source>
</evidence>
<dbReference type="InterPro" id="IPR001314">
    <property type="entry name" value="Peptidase_S1A"/>
</dbReference>
<organism evidence="8 9">
    <name type="scientific">Hermetia illucens</name>
    <name type="common">Black soldier fly</name>
    <dbReference type="NCBI Taxonomy" id="343691"/>
    <lineage>
        <taxon>Eukaryota</taxon>
        <taxon>Metazoa</taxon>
        <taxon>Ecdysozoa</taxon>
        <taxon>Arthropoda</taxon>
        <taxon>Hexapoda</taxon>
        <taxon>Insecta</taxon>
        <taxon>Pterygota</taxon>
        <taxon>Neoptera</taxon>
        <taxon>Endopterygota</taxon>
        <taxon>Diptera</taxon>
        <taxon>Brachycera</taxon>
        <taxon>Stratiomyomorpha</taxon>
        <taxon>Stratiomyidae</taxon>
        <taxon>Hermetiinae</taxon>
        <taxon>Hermetia</taxon>
    </lineage>
</organism>
<dbReference type="PANTHER" id="PTHR24276:SF91">
    <property type="entry name" value="AT26814P-RELATED"/>
    <property type="match status" value="1"/>
</dbReference>
<evidence type="ECO:0000256" key="2">
    <source>
        <dbReference type="ARBA" id="ARBA00022670"/>
    </source>
</evidence>
<evidence type="ECO:0000256" key="4">
    <source>
        <dbReference type="ARBA" id="ARBA00022825"/>
    </source>
</evidence>
<protein>
    <recommendedName>
        <fullName evidence="7">Peptidase S1 domain-containing protein</fullName>
    </recommendedName>
</protein>
<dbReference type="GO" id="GO:0004252">
    <property type="term" value="F:serine-type endopeptidase activity"/>
    <property type="evidence" value="ECO:0007669"/>
    <property type="project" value="InterPro"/>
</dbReference>
<accession>A0A7R8YV20</accession>
<dbReference type="InterPro" id="IPR043504">
    <property type="entry name" value="Peptidase_S1_PA_chymotrypsin"/>
</dbReference>